<dbReference type="Gene3D" id="3.30.1340.30">
    <property type="match status" value="1"/>
</dbReference>
<organism evidence="3 4">
    <name type="scientific">Crenothrix polyspora</name>
    <dbReference type="NCBI Taxonomy" id="360316"/>
    <lineage>
        <taxon>Bacteria</taxon>
        <taxon>Pseudomonadati</taxon>
        <taxon>Pseudomonadota</taxon>
        <taxon>Gammaproteobacteria</taxon>
        <taxon>Methylococcales</taxon>
        <taxon>Crenotrichaceae</taxon>
        <taxon>Crenothrix</taxon>
    </lineage>
</organism>
<dbReference type="PANTHER" id="PTHR34606">
    <property type="entry name" value="BON DOMAIN-CONTAINING PROTEIN"/>
    <property type="match status" value="1"/>
</dbReference>
<feature type="region of interest" description="Disordered" evidence="1">
    <location>
        <begin position="68"/>
        <end position="102"/>
    </location>
</feature>
<dbReference type="OrthoDB" id="6477610at2"/>
<dbReference type="PROSITE" id="PS51257">
    <property type="entry name" value="PROKAR_LIPOPROTEIN"/>
    <property type="match status" value="1"/>
</dbReference>
<name>A0A1R4GZA6_9GAMM</name>
<dbReference type="InterPro" id="IPR051686">
    <property type="entry name" value="Lipoprotein_DolP"/>
</dbReference>
<reference evidence="4" key="1">
    <citation type="submission" date="2017-02" db="EMBL/GenBank/DDBJ databases">
        <authorList>
            <person name="Daims H."/>
        </authorList>
    </citation>
    <scope>NUCLEOTIDE SEQUENCE [LARGE SCALE GENOMIC DNA]</scope>
</reference>
<accession>A0A1R4GZA6</accession>
<keyword evidence="4" id="KW-1185">Reference proteome</keyword>
<dbReference type="Proteomes" id="UP000195667">
    <property type="component" value="Unassembled WGS sequence"/>
</dbReference>
<protein>
    <submittedName>
        <fullName evidence="3">Transport-associated protein</fullName>
    </submittedName>
</protein>
<dbReference type="RefSeq" id="WP_087142073.1">
    <property type="nucleotide sequence ID" value="NZ_FUKI01000005.1"/>
</dbReference>
<evidence type="ECO:0000256" key="1">
    <source>
        <dbReference type="SAM" id="MobiDB-lite"/>
    </source>
</evidence>
<dbReference type="SMART" id="SM00749">
    <property type="entry name" value="BON"/>
    <property type="match status" value="1"/>
</dbReference>
<feature type="domain" description="BON" evidence="2">
    <location>
        <begin position="138"/>
        <end position="206"/>
    </location>
</feature>
<evidence type="ECO:0000313" key="4">
    <source>
        <dbReference type="Proteomes" id="UP000195667"/>
    </source>
</evidence>
<dbReference type="PROSITE" id="PS50914">
    <property type="entry name" value="BON"/>
    <property type="match status" value="1"/>
</dbReference>
<evidence type="ECO:0000259" key="2">
    <source>
        <dbReference type="PROSITE" id="PS50914"/>
    </source>
</evidence>
<dbReference type="Pfam" id="PF04972">
    <property type="entry name" value="BON"/>
    <property type="match status" value="1"/>
</dbReference>
<dbReference type="PANTHER" id="PTHR34606:SF16">
    <property type="entry name" value="BON DOMAIN-CONTAINING PROTEIN"/>
    <property type="match status" value="1"/>
</dbReference>
<proteinExistence type="predicted"/>
<gene>
    <name evidence="3" type="ORF">CRENPOLYSF1_1020003</name>
</gene>
<feature type="compositionally biased region" description="Basic and acidic residues" evidence="1">
    <location>
        <begin position="68"/>
        <end position="94"/>
    </location>
</feature>
<dbReference type="EMBL" id="FUKI01000005">
    <property type="protein sequence ID" value="SJM89301.1"/>
    <property type="molecule type" value="Genomic_DNA"/>
</dbReference>
<sequence length="209" mass="22429">MKTIPTTHKILVMTCLSAVIGLAGCQPEDATEKAEKKIEAASELADKTIDKSHKAADNQIKGIEKSLDENAEQAKDTIDQSTDNSKEMLEKSEDNVDNVSEQAEEKVEQIKDDAEKKLDDIKAATPVVKPEVTGENLDDSMITLKVKTAIMGEALLNASHINVDTVNGVVKLSGTVDSEKNIVIATKAANSQKGVSAVQSDLTVDIKNK</sequence>
<dbReference type="AlphaFoldDB" id="A0A1R4GZA6"/>
<evidence type="ECO:0000313" key="3">
    <source>
        <dbReference type="EMBL" id="SJM89301.1"/>
    </source>
</evidence>
<dbReference type="InterPro" id="IPR014004">
    <property type="entry name" value="Transpt-assoc_nodulatn_dom_bac"/>
</dbReference>
<dbReference type="Gene3D" id="1.20.120.20">
    <property type="entry name" value="Apolipoprotein"/>
    <property type="match status" value="1"/>
</dbReference>
<dbReference type="InterPro" id="IPR007055">
    <property type="entry name" value="BON_dom"/>
</dbReference>